<dbReference type="GeneID" id="5023011"/>
<dbReference type="AlphaFoldDB" id="A0CGB2"/>
<dbReference type="OrthoDB" id="310325at2759"/>
<organism evidence="1 2">
    <name type="scientific">Paramecium tetraurelia</name>
    <dbReference type="NCBI Taxonomy" id="5888"/>
    <lineage>
        <taxon>Eukaryota</taxon>
        <taxon>Sar</taxon>
        <taxon>Alveolata</taxon>
        <taxon>Ciliophora</taxon>
        <taxon>Intramacronucleata</taxon>
        <taxon>Oligohymenophorea</taxon>
        <taxon>Peniculida</taxon>
        <taxon>Parameciidae</taxon>
        <taxon>Paramecium</taxon>
    </lineage>
</organism>
<protein>
    <submittedName>
        <fullName evidence="1">Uncharacterized protein</fullName>
    </submittedName>
</protein>
<name>A0CGB2_PARTE</name>
<dbReference type="HOGENOM" id="CLU_1274411_0_0_1"/>
<reference evidence="1 2" key="1">
    <citation type="journal article" date="2006" name="Nature">
        <title>Global trends of whole-genome duplications revealed by the ciliate Paramecium tetraurelia.</title>
        <authorList>
            <consortium name="Genoscope"/>
            <person name="Aury J.-M."/>
            <person name="Jaillon O."/>
            <person name="Duret L."/>
            <person name="Noel B."/>
            <person name="Jubin C."/>
            <person name="Porcel B.M."/>
            <person name="Segurens B."/>
            <person name="Daubin V."/>
            <person name="Anthouard V."/>
            <person name="Aiach N."/>
            <person name="Arnaiz O."/>
            <person name="Billaut A."/>
            <person name="Beisson J."/>
            <person name="Blanc I."/>
            <person name="Bouhouche K."/>
            <person name="Camara F."/>
            <person name="Duharcourt S."/>
            <person name="Guigo R."/>
            <person name="Gogendeau D."/>
            <person name="Katinka M."/>
            <person name="Keller A.-M."/>
            <person name="Kissmehl R."/>
            <person name="Klotz C."/>
            <person name="Koll F."/>
            <person name="Le Moue A."/>
            <person name="Lepere C."/>
            <person name="Malinsky S."/>
            <person name="Nowacki M."/>
            <person name="Nowak J.K."/>
            <person name="Plattner H."/>
            <person name="Poulain J."/>
            <person name="Ruiz F."/>
            <person name="Serrano V."/>
            <person name="Zagulski M."/>
            <person name="Dessen P."/>
            <person name="Betermier M."/>
            <person name="Weissenbach J."/>
            <person name="Scarpelli C."/>
            <person name="Schachter V."/>
            <person name="Sperling L."/>
            <person name="Meyer E."/>
            <person name="Cohen J."/>
            <person name="Wincker P."/>
        </authorList>
    </citation>
    <scope>NUCLEOTIDE SEQUENCE [LARGE SCALE GENOMIC DNA]</scope>
    <source>
        <strain evidence="1 2">Stock d4-2</strain>
    </source>
</reference>
<sequence>MVILSRNKVIIQLNISNSIHYDLQQRYKDPKYKKLIQNEKQKVKEQIYKFPNDIKYSTYLNHYQHNSLCDQIQHNPLQIDQIRTPTNFNQHVVSQIFSSMQSMDKKVTQLKSSNQYSVPKQEEVLAKARQYYSQTQNKLYANYPQKQQFQSQIYGKKQQFQSPQQFERNQQWKESPQFVQSQIITPPQQQRYQSVQHYQQKMSTTSYIGGFQNVAQI</sequence>
<dbReference type="InParanoid" id="A0CGB2"/>
<dbReference type="OMA" id="TSSHIWG"/>
<accession>A0CGB2</accession>
<dbReference type="EMBL" id="CT868073">
    <property type="protein sequence ID" value="CAK69829.1"/>
    <property type="molecule type" value="Genomic_DNA"/>
</dbReference>
<evidence type="ECO:0000313" key="1">
    <source>
        <dbReference type="EMBL" id="CAK69829.1"/>
    </source>
</evidence>
<evidence type="ECO:0000313" key="2">
    <source>
        <dbReference type="Proteomes" id="UP000000600"/>
    </source>
</evidence>
<dbReference type="RefSeq" id="XP_001437226.1">
    <property type="nucleotide sequence ID" value="XM_001437189.2"/>
</dbReference>
<keyword evidence="2" id="KW-1185">Reference proteome</keyword>
<dbReference type="KEGG" id="ptm:GSPATT00038274001"/>
<dbReference type="Proteomes" id="UP000000600">
    <property type="component" value="Unassembled WGS sequence"/>
</dbReference>
<proteinExistence type="predicted"/>
<gene>
    <name evidence="1" type="ORF">GSPATT00038274001</name>
</gene>